<reference evidence="1 2" key="1">
    <citation type="submission" date="2024-01" db="EMBL/GenBank/DDBJ databases">
        <title>The genomes of 5 underutilized Papilionoideae crops provide insights into root nodulation and disease resistance.</title>
        <authorList>
            <person name="Yuan L."/>
        </authorList>
    </citation>
    <scope>NUCLEOTIDE SEQUENCE [LARGE SCALE GENOMIC DNA]</scope>
    <source>
        <strain evidence="1">LY-2023</strain>
        <tissue evidence="1">Leaf</tissue>
    </source>
</reference>
<dbReference type="Proteomes" id="UP001359559">
    <property type="component" value="Unassembled WGS sequence"/>
</dbReference>
<sequence>MSLLSRRDMTCTYTKGKWVKSADGFLNLDDDIREPSGIQVALEICGGDVPRILGVSGFPRGTIASHDSGDVMLVDGACIVSPREFNVYTVDNGINGCYLVDPASSHMLVSKIKPCMFGPWVGLIGPPLVCIGWLVPSAGDVLLALIGWVVPLALLL</sequence>
<proteinExistence type="predicted"/>
<gene>
    <name evidence="1" type="ORF">RJT34_20691</name>
</gene>
<organism evidence="1 2">
    <name type="scientific">Clitoria ternatea</name>
    <name type="common">Butterfly pea</name>
    <dbReference type="NCBI Taxonomy" id="43366"/>
    <lineage>
        <taxon>Eukaryota</taxon>
        <taxon>Viridiplantae</taxon>
        <taxon>Streptophyta</taxon>
        <taxon>Embryophyta</taxon>
        <taxon>Tracheophyta</taxon>
        <taxon>Spermatophyta</taxon>
        <taxon>Magnoliopsida</taxon>
        <taxon>eudicotyledons</taxon>
        <taxon>Gunneridae</taxon>
        <taxon>Pentapetalae</taxon>
        <taxon>rosids</taxon>
        <taxon>fabids</taxon>
        <taxon>Fabales</taxon>
        <taxon>Fabaceae</taxon>
        <taxon>Papilionoideae</taxon>
        <taxon>50 kb inversion clade</taxon>
        <taxon>NPAAA clade</taxon>
        <taxon>indigoferoid/millettioid clade</taxon>
        <taxon>Phaseoleae</taxon>
        <taxon>Clitoria</taxon>
    </lineage>
</organism>
<evidence type="ECO:0000313" key="1">
    <source>
        <dbReference type="EMBL" id="KAK7285906.1"/>
    </source>
</evidence>
<protein>
    <submittedName>
        <fullName evidence="1">Uncharacterized protein</fullName>
    </submittedName>
</protein>
<evidence type="ECO:0000313" key="2">
    <source>
        <dbReference type="Proteomes" id="UP001359559"/>
    </source>
</evidence>
<accession>A0AAN9P609</accession>
<dbReference type="EMBL" id="JAYKXN010000005">
    <property type="protein sequence ID" value="KAK7285906.1"/>
    <property type="molecule type" value="Genomic_DNA"/>
</dbReference>
<name>A0AAN9P609_CLITE</name>
<dbReference type="AlphaFoldDB" id="A0AAN9P609"/>
<keyword evidence="2" id="KW-1185">Reference proteome</keyword>
<comment type="caution">
    <text evidence="1">The sequence shown here is derived from an EMBL/GenBank/DDBJ whole genome shotgun (WGS) entry which is preliminary data.</text>
</comment>